<dbReference type="GO" id="GO:0006355">
    <property type="term" value="P:regulation of DNA-templated transcription"/>
    <property type="evidence" value="ECO:0000318"/>
    <property type="project" value="GO_Central"/>
</dbReference>
<reference evidence="10" key="3">
    <citation type="submission" date="2018-07" db="EMBL/GenBank/DDBJ databases">
        <title>WGS assembly of Glycine max.</title>
        <authorList>
            <person name="Schmutz J."/>
            <person name="Cannon S."/>
            <person name="Schlueter J."/>
            <person name="Ma J."/>
            <person name="Mitros T."/>
            <person name="Nelson W."/>
            <person name="Hyten D."/>
            <person name="Song Q."/>
            <person name="Thelen J."/>
            <person name="Cheng J."/>
            <person name="Xu D."/>
            <person name="Hellsten U."/>
            <person name="May G."/>
            <person name="Yu Y."/>
            <person name="Sakurai T."/>
            <person name="Umezawa T."/>
            <person name="Bhattacharyya M."/>
            <person name="Sandhu D."/>
            <person name="Valliyodan B."/>
            <person name="Lindquist E."/>
            <person name="Peto M."/>
            <person name="Grant D."/>
            <person name="Shu S."/>
            <person name="Goodstein D."/>
            <person name="Barry K."/>
            <person name="Futrell-Griggs M."/>
            <person name="Abernathy B."/>
            <person name="Du J."/>
            <person name="Tian Z."/>
            <person name="Zhu L."/>
            <person name="Gill N."/>
            <person name="Joshi T."/>
            <person name="Libault M."/>
            <person name="Sethuraman A."/>
            <person name="Zhang X."/>
            <person name="Shinozaki K."/>
            <person name="Nguyen H."/>
            <person name="Wing R."/>
            <person name="Cregan P."/>
            <person name="Specht J."/>
            <person name="Grimwood J."/>
            <person name="Rokhsar D."/>
            <person name="Stacey G."/>
            <person name="Shoemaker R."/>
            <person name="Jackson S."/>
        </authorList>
    </citation>
    <scope>NUCLEOTIDE SEQUENCE</scope>
    <source>
        <tissue evidence="10">Callus</tissue>
    </source>
</reference>
<gene>
    <name evidence="10" type="ORF">GLYMA_10G132200</name>
</gene>
<keyword evidence="2" id="KW-0677">Repeat</keyword>
<dbReference type="PaxDb" id="3847-GLYMA10G26681.1"/>
<evidence type="ECO:0000256" key="1">
    <source>
        <dbReference type="ARBA" id="ARBA00004123"/>
    </source>
</evidence>
<keyword evidence="4" id="KW-0238">DNA-binding</keyword>
<dbReference type="InterPro" id="IPR009057">
    <property type="entry name" value="Homeodomain-like_sf"/>
</dbReference>
<dbReference type="Gramene" id="KRH33568">
    <property type="protein sequence ID" value="KRH33568"/>
    <property type="gene ID" value="GLYMA_10G132200"/>
</dbReference>
<evidence type="ECO:0000256" key="3">
    <source>
        <dbReference type="ARBA" id="ARBA00023015"/>
    </source>
</evidence>
<dbReference type="EnsemblPlants" id="KRH33568">
    <property type="protein sequence ID" value="KRH33568"/>
    <property type="gene ID" value="GLYMA_10G132200"/>
</dbReference>
<dbReference type="InterPro" id="IPR001005">
    <property type="entry name" value="SANT/Myb"/>
</dbReference>
<dbReference type="CDD" id="cd00167">
    <property type="entry name" value="SANT"/>
    <property type="match status" value="2"/>
</dbReference>
<dbReference type="Gene3D" id="1.10.10.60">
    <property type="entry name" value="Homeodomain-like"/>
    <property type="match status" value="2"/>
</dbReference>
<dbReference type="PANTHER" id="PTHR45675:SF97">
    <property type="entry name" value="MYB DOMAIN PROTEIN 79"/>
    <property type="match status" value="1"/>
</dbReference>
<dbReference type="Proteomes" id="UP000008827">
    <property type="component" value="Chromosome 10"/>
</dbReference>
<feature type="compositionally biased region" description="Low complexity" evidence="7">
    <location>
        <begin position="199"/>
        <end position="219"/>
    </location>
</feature>
<evidence type="ECO:0000313" key="12">
    <source>
        <dbReference type="Proteomes" id="UP000008827"/>
    </source>
</evidence>
<evidence type="ECO:0000256" key="4">
    <source>
        <dbReference type="ARBA" id="ARBA00023125"/>
    </source>
</evidence>
<feature type="domain" description="Myb-like" evidence="8">
    <location>
        <begin position="76"/>
        <end position="124"/>
    </location>
</feature>
<dbReference type="GO" id="GO:0043565">
    <property type="term" value="F:sequence-specific DNA binding"/>
    <property type="evidence" value="ECO:0000318"/>
    <property type="project" value="GO_Central"/>
</dbReference>
<dbReference type="GO" id="GO:0003700">
    <property type="term" value="F:DNA-binding transcription factor activity"/>
    <property type="evidence" value="ECO:0007669"/>
    <property type="project" value="InterPro"/>
</dbReference>
<evidence type="ECO:0000256" key="6">
    <source>
        <dbReference type="ARBA" id="ARBA00023242"/>
    </source>
</evidence>
<comment type="subcellular location">
    <subcellularLocation>
        <location evidence="1">Nucleus</location>
    </subcellularLocation>
</comment>
<dbReference type="EMBL" id="CM000843">
    <property type="protein sequence ID" value="KRH33568.1"/>
    <property type="molecule type" value="Genomic_DNA"/>
</dbReference>
<dbReference type="Pfam" id="PF00249">
    <property type="entry name" value="Myb_DNA-binding"/>
    <property type="match status" value="2"/>
</dbReference>
<dbReference type="GO" id="GO:0005634">
    <property type="term" value="C:nucleus"/>
    <property type="evidence" value="ECO:0000318"/>
    <property type="project" value="GO_Central"/>
</dbReference>
<feature type="region of interest" description="Disordered" evidence="7">
    <location>
        <begin position="176"/>
        <end position="219"/>
    </location>
</feature>
<evidence type="ECO:0000313" key="10">
    <source>
        <dbReference type="EMBL" id="KRH33568.1"/>
    </source>
</evidence>
<feature type="domain" description="HTH myb-type" evidence="9">
    <location>
        <begin position="76"/>
        <end position="128"/>
    </location>
</feature>
<dbReference type="FunFam" id="1.10.10.60:FF:000174">
    <property type="entry name" value="MYB-related transcription factor"/>
    <property type="match status" value="1"/>
</dbReference>
<dbReference type="PANTHER" id="PTHR45675">
    <property type="entry name" value="MYB TRANSCRIPTION FACTOR-RELATED-RELATED"/>
    <property type="match status" value="1"/>
</dbReference>
<keyword evidence="3" id="KW-0805">Transcription regulation</keyword>
<sequence>MIIDHKTTPVTLDDVQGMIALIFKDHTILKMTKISVPEIGRKYFIQAQNLKPYSMYWGEVMAGHVGRGVLEEEVWRKGPWTAEEDRLLVEYVRLHGEGRWNSVARLAGLKRNGKSCRLRWVNYLRPDLKRGQITPQEESIILELHARWGNRWSTIARSLPGRTDNEIKNYWRTHFKKKAKSPSDAAEKARNRLMRKQQFHQQQQQQQEQLQQQHQAQQQQMQFNFDMKGIMAMLEDNIHRTPYISQSRQEMINMHQNTTEEQGYLYSMLNDNSSASSAPETSAEEVLWDGLWNIDDVHGNFSVASAASKVGLYNLVAPFC</sequence>
<accession>A0A0R0HSY1</accession>
<feature type="domain" description="Myb-like" evidence="8">
    <location>
        <begin position="125"/>
        <end position="175"/>
    </location>
</feature>
<evidence type="ECO:0000259" key="9">
    <source>
        <dbReference type="PROSITE" id="PS51294"/>
    </source>
</evidence>
<keyword evidence="6" id="KW-0539">Nucleus</keyword>
<dbReference type="SMR" id="A0A0R0HSY1"/>
<keyword evidence="12" id="KW-1185">Reference proteome</keyword>
<evidence type="ECO:0000313" key="11">
    <source>
        <dbReference type="EnsemblPlants" id="KRH33568"/>
    </source>
</evidence>
<evidence type="ECO:0000259" key="8">
    <source>
        <dbReference type="PROSITE" id="PS50090"/>
    </source>
</evidence>
<dbReference type="PROSITE" id="PS51294">
    <property type="entry name" value="HTH_MYB"/>
    <property type="match status" value="2"/>
</dbReference>
<proteinExistence type="predicted"/>
<dbReference type="SUPFAM" id="SSF46689">
    <property type="entry name" value="Homeodomain-like"/>
    <property type="match status" value="1"/>
</dbReference>
<feature type="domain" description="HTH myb-type" evidence="9">
    <location>
        <begin position="129"/>
        <end position="179"/>
    </location>
</feature>
<dbReference type="PROSITE" id="PS50090">
    <property type="entry name" value="MYB_LIKE"/>
    <property type="match status" value="2"/>
</dbReference>
<dbReference type="OMA" id="DSFLWDG"/>
<evidence type="ECO:0000256" key="7">
    <source>
        <dbReference type="SAM" id="MobiDB-lite"/>
    </source>
</evidence>
<protein>
    <submittedName>
        <fullName evidence="10 11">Uncharacterized protein</fullName>
    </submittedName>
</protein>
<reference evidence="11" key="2">
    <citation type="submission" date="2018-02" db="UniProtKB">
        <authorList>
            <consortium name="EnsemblPlants"/>
        </authorList>
    </citation>
    <scope>IDENTIFICATION</scope>
    <source>
        <strain evidence="11">Williams 82</strain>
    </source>
</reference>
<dbReference type="FunFam" id="1.10.10.60:FF:000011">
    <property type="entry name" value="Myb transcription factor"/>
    <property type="match status" value="1"/>
</dbReference>
<dbReference type="STRING" id="3847.A0A0R0HSY1"/>
<dbReference type="FunCoup" id="A0A0R0HSY1">
    <property type="interactions" value="2"/>
</dbReference>
<evidence type="ECO:0000256" key="2">
    <source>
        <dbReference type="ARBA" id="ARBA00022737"/>
    </source>
</evidence>
<dbReference type="InParanoid" id="A0A0R0HSY1"/>
<dbReference type="SMART" id="SM00717">
    <property type="entry name" value="SANT"/>
    <property type="match status" value="2"/>
</dbReference>
<organism evidence="10">
    <name type="scientific">Glycine max</name>
    <name type="common">Soybean</name>
    <name type="synonym">Glycine hispida</name>
    <dbReference type="NCBI Taxonomy" id="3847"/>
    <lineage>
        <taxon>Eukaryota</taxon>
        <taxon>Viridiplantae</taxon>
        <taxon>Streptophyta</taxon>
        <taxon>Embryophyta</taxon>
        <taxon>Tracheophyta</taxon>
        <taxon>Spermatophyta</taxon>
        <taxon>Magnoliopsida</taxon>
        <taxon>eudicotyledons</taxon>
        <taxon>Gunneridae</taxon>
        <taxon>Pentapetalae</taxon>
        <taxon>rosids</taxon>
        <taxon>fabids</taxon>
        <taxon>Fabales</taxon>
        <taxon>Fabaceae</taxon>
        <taxon>Papilionoideae</taxon>
        <taxon>50 kb inversion clade</taxon>
        <taxon>NPAAA clade</taxon>
        <taxon>indigoferoid/millettioid clade</taxon>
        <taxon>Phaseoleae</taxon>
        <taxon>Glycine</taxon>
        <taxon>Glycine subgen. Soja</taxon>
    </lineage>
</organism>
<reference evidence="10 11" key="1">
    <citation type="journal article" date="2010" name="Nature">
        <title>Genome sequence of the palaeopolyploid soybean.</title>
        <authorList>
            <person name="Schmutz J."/>
            <person name="Cannon S.B."/>
            <person name="Schlueter J."/>
            <person name="Ma J."/>
            <person name="Mitros T."/>
            <person name="Nelson W."/>
            <person name="Hyten D.L."/>
            <person name="Song Q."/>
            <person name="Thelen J.J."/>
            <person name="Cheng J."/>
            <person name="Xu D."/>
            <person name="Hellsten U."/>
            <person name="May G.D."/>
            <person name="Yu Y."/>
            <person name="Sakurai T."/>
            <person name="Umezawa T."/>
            <person name="Bhattacharyya M.K."/>
            <person name="Sandhu D."/>
            <person name="Valliyodan B."/>
            <person name="Lindquist E."/>
            <person name="Peto M."/>
            <person name="Grant D."/>
            <person name="Shu S."/>
            <person name="Goodstein D."/>
            <person name="Barry K."/>
            <person name="Futrell-Griggs M."/>
            <person name="Abernathy B."/>
            <person name="Du J."/>
            <person name="Tian Z."/>
            <person name="Zhu L."/>
            <person name="Gill N."/>
            <person name="Joshi T."/>
            <person name="Libault M."/>
            <person name="Sethuraman A."/>
            <person name="Zhang X.-C."/>
            <person name="Shinozaki K."/>
            <person name="Nguyen H.T."/>
            <person name="Wing R.A."/>
            <person name="Cregan P."/>
            <person name="Specht J."/>
            <person name="Grimwood J."/>
            <person name="Rokhsar D."/>
            <person name="Stacey G."/>
            <person name="Shoemaker R.C."/>
            <person name="Jackson S.A."/>
        </authorList>
    </citation>
    <scope>NUCLEOTIDE SEQUENCE</scope>
    <source>
        <strain evidence="11">cv. Williams 82</strain>
        <tissue evidence="10">Callus</tissue>
    </source>
</reference>
<keyword evidence="5" id="KW-0804">Transcription</keyword>
<name>A0A0R0HSY1_SOYBN</name>
<dbReference type="InterPro" id="IPR017930">
    <property type="entry name" value="Myb_dom"/>
</dbReference>
<dbReference type="AlphaFoldDB" id="A0A0R0HSY1"/>
<dbReference type="InterPro" id="IPR044676">
    <property type="entry name" value="EOBI/EOBII-like_plant"/>
</dbReference>
<evidence type="ECO:0000256" key="5">
    <source>
        <dbReference type="ARBA" id="ARBA00023163"/>
    </source>
</evidence>